<accession>A0AAW1CV74</accession>
<dbReference type="Proteomes" id="UP001461498">
    <property type="component" value="Unassembled WGS sequence"/>
</dbReference>
<evidence type="ECO:0000313" key="1">
    <source>
        <dbReference type="EMBL" id="KAK9500145.1"/>
    </source>
</evidence>
<name>A0AAW1CV74_9HEMI</name>
<keyword evidence="2" id="KW-1185">Reference proteome</keyword>
<organism evidence="1 2">
    <name type="scientific">Rhynocoris fuscipes</name>
    <dbReference type="NCBI Taxonomy" id="488301"/>
    <lineage>
        <taxon>Eukaryota</taxon>
        <taxon>Metazoa</taxon>
        <taxon>Ecdysozoa</taxon>
        <taxon>Arthropoda</taxon>
        <taxon>Hexapoda</taxon>
        <taxon>Insecta</taxon>
        <taxon>Pterygota</taxon>
        <taxon>Neoptera</taxon>
        <taxon>Paraneoptera</taxon>
        <taxon>Hemiptera</taxon>
        <taxon>Heteroptera</taxon>
        <taxon>Panheteroptera</taxon>
        <taxon>Cimicomorpha</taxon>
        <taxon>Reduviidae</taxon>
        <taxon>Harpactorinae</taxon>
        <taxon>Harpactorini</taxon>
        <taxon>Rhynocoris</taxon>
    </lineage>
</organism>
<proteinExistence type="predicted"/>
<protein>
    <submittedName>
        <fullName evidence="1">Uncharacterized protein</fullName>
    </submittedName>
</protein>
<gene>
    <name evidence="1" type="ORF">O3M35_001461</name>
</gene>
<evidence type="ECO:0000313" key="2">
    <source>
        <dbReference type="Proteomes" id="UP001461498"/>
    </source>
</evidence>
<comment type="caution">
    <text evidence="1">The sequence shown here is derived from an EMBL/GenBank/DDBJ whole genome shotgun (WGS) entry which is preliminary data.</text>
</comment>
<dbReference type="EMBL" id="JAPXFL010000010">
    <property type="protein sequence ID" value="KAK9500145.1"/>
    <property type="molecule type" value="Genomic_DNA"/>
</dbReference>
<sequence>MRCLRMHCLRNYYAQFWRCRRQYHCSCLQCPHVTQTCNRCLKSTKSPLISETADKCCKCTKSICLLNETENNDVEK</sequence>
<dbReference type="AlphaFoldDB" id="A0AAW1CV74"/>
<reference evidence="1 2" key="1">
    <citation type="submission" date="2022-12" db="EMBL/GenBank/DDBJ databases">
        <title>Chromosome-level genome assembly of true bugs.</title>
        <authorList>
            <person name="Ma L."/>
            <person name="Li H."/>
        </authorList>
    </citation>
    <scope>NUCLEOTIDE SEQUENCE [LARGE SCALE GENOMIC DNA]</scope>
    <source>
        <strain evidence="1">Lab_2022b</strain>
    </source>
</reference>